<comment type="similarity">
    <text evidence="1 4">Belongs to the glycerate kinase type-1 family.</text>
</comment>
<protein>
    <submittedName>
        <fullName evidence="5">Glycerate kinase</fullName>
    </submittedName>
</protein>
<evidence type="ECO:0000256" key="3">
    <source>
        <dbReference type="ARBA" id="ARBA00022777"/>
    </source>
</evidence>
<dbReference type="PANTHER" id="PTHR21599:SF0">
    <property type="entry name" value="GLYCERATE KINASE"/>
    <property type="match status" value="1"/>
</dbReference>
<dbReference type="Proteomes" id="UP001501577">
    <property type="component" value="Unassembled WGS sequence"/>
</dbReference>
<dbReference type="NCBIfam" id="TIGR00045">
    <property type="entry name" value="glycerate kinase"/>
    <property type="match status" value="1"/>
</dbReference>
<name>A0ABN3Y307_9ENTE</name>
<evidence type="ECO:0000256" key="1">
    <source>
        <dbReference type="ARBA" id="ARBA00006284"/>
    </source>
</evidence>
<dbReference type="Pfam" id="PF02595">
    <property type="entry name" value="Gly_kinase"/>
    <property type="match status" value="1"/>
</dbReference>
<dbReference type="InterPro" id="IPR018193">
    <property type="entry name" value="Glyc_kinase_flavodox-like_fold"/>
</dbReference>
<reference evidence="5 6" key="1">
    <citation type="journal article" date="2019" name="Int. J. Syst. Evol. Microbiol.">
        <title>The Global Catalogue of Microorganisms (GCM) 10K type strain sequencing project: providing services to taxonomists for standard genome sequencing and annotation.</title>
        <authorList>
            <consortium name="The Broad Institute Genomics Platform"/>
            <consortium name="The Broad Institute Genome Sequencing Center for Infectious Disease"/>
            <person name="Wu L."/>
            <person name="Ma J."/>
        </authorList>
    </citation>
    <scope>NUCLEOTIDE SEQUENCE [LARGE SCALE GENOMIC DNA]</scope>
    <source>
        <strain evidence="5 6">JCM 8736</strain>
    </source>
</reference>
<sequence>MKIVIAPDSFKESMTALEAATAIEGGFKEVMPAEKYIKIPMADGGEGTVQTIIDATGGTFKTVNVKGPLGEPLKAQYGLSGDKKMAVIEMAASSGLDKVKVNQRNPLKTTSYGFGELIKSALDENVEEILLGIGGSATNDGGAGMIMSLGGRLLDKDEQMIEPTGEGLRDLVTIDVSQMHPRIKEVSFKVACDVDNPLTGPNGASYIYGPQKGGTLPILEQLDQNLRHFAKIVRKQMNQDIDSPSGSGAAGGLGAGLLGFLNADLQKGGELLVGILKLEDSVKDADLLITGEGSINHQTRFGKTPVAVSHIGKKHHVPTIALTGSLNEGYETVYEEGITAVFSIVPQLASLETALENGATNLKATSANLAAIIQAARAL</sequence>
<dbReference type="Gene3D" id="3.40.50.10350">
    <property type="entry name" value="Glycerate kinase, domain 1"/>
    <property type="match status" value="1"/>
</dbReference>
<organism evidence="5 6">
    <name type="scientific">Tetragenococcus solitarius</name>
    <dbReference type="NCBI Taxonomy" id="71453"/>
    <lineage>
        <taxon>Bacteria</taxon>
        <taxon>Bacillati</taxon>
        <taxon>Bacillota</taxon>
        <taxon>Bacilli</taxon>
        <taxon>Lactobacillales</taxon>
        <taxon>Enterococcaceae</taxon>
        <taxon>Tetragenococcus</taxon>
    </lineage>
</organism>
<dbReference type="InterPro" id="IPR004381">
    <property type="entry name" value="Glycerate_kinase"/>
</dbReference>
<proteinExistence type="inferred from homology"/>
<dbReference type="Gene3D" id="3.90.1510.10">
    <property type="entry name" value="Glycerate kinase, domain 2"/>
    <property type="match status" value="1"/>
</dbReference>
<gene>
    <name evidence="5" type="ORF">GCM10019998_06330</name>
</gene>
<evidence type="ECO:0000256" key="4">
    <source>
        <dbReference type="PIRNR" id="PIRNR006078"/>
    </source>
</evidence>
<dbReference type="SUPFAM" id="SSF110738">
    <property type="entry name" value="Glycerate kinase I"/>
    <property type="match status" value="1"/>
</dbReference>
<evidence type="ECO:0000313" key="6">
    <source>
        <dbReference type="Proteomes" id="UP001501577"/>
    </source>
</evidence>
<dbReference type="EMBL" id="BAAAXQ010000015">
    <property type="protein sequence ID" value="GAA3012853.1"/>
    <property type="molecule type" value="Genomic_DNA"/>
</dbReference>
<keyword evidence="3 4" id="KW-0418">Kinase</keyword>
<comment type="caution">
    <text evidence="5">The sequence shown here is derived from an EMBL/GenBank/DDBJ whole genome shotgun (WGS) entry which is preliminary data.</text>
</comment>
<dbReference type="GO" id="GO:0016301">
    <property type="term" value="F:kinase activity"/>
    <property type="evidence" value="ECO:0007669"/>
    <property type="project" value="UniProtKB-KW"/>
</dbReference>
<dbReference type="RefSeq" id="WP_068708722.1">
    <property type="nucleotide sequence ID" value="NZ_BAAAXQ010000015.1"/>
</dbReference>
<evidence type="ECO:0000313" key="5">
    <source>
        <dbReference type="EMBL" id="GAA3012853.1"/>
    </source>
</evidence>
<keyword evidence="2 4" id="KW-0808">Transferase</keyword>
<keyword evidence="6" id="KW-1185">Reference proteome</keyword>
<dbReference type="InterPro" id="IPR036129">
    <property type="entry name" value="Glycerate_kinase_sf"/>
</dbReference>
<accession>A0ABN3Y307</accession>
<dbReference type="InterPro" id="IPR018197">
    <property type="entry name" value="Glycerate_kinase_RE-like"/>
</dbReference>
<evidence type="ECO:0000256" key="2">
    <source>
        <dbReference type="ARBA" id="ARBA00022679"/>
    </source>
</evidence>
<dbReference type="PIRSF" id="PIRSF006078">
    <property type="entry name" value="GlxK"/>
    <property type="match status" value="1"/>
</dbReference>
<dbReference type="PANTHER" id="PTHR21599">
    <property type="entry name" value="GLYCERATE KINASE"/>
    <property type="match status" value="1"/>
</dbReference>